<feature type="binding site" evidence="1">
    <location>
        <position position="232"/>
    </location>
    <ligand>
        <name>Zn(2+)</name>
        <dbReference type="ChEBI" id="CHEBI:29105"/>
    </ligand>
</feature>
<keyword evidence="1" id="KW-0436">Ligase</keyword>
<feature type="domain" description="Lipid II isoglutaminyl synthase (glutamine-hydrolyzing) subunit MurT C-terminal" evidence="3">
    <location>
        <begin position="304"/>
        <end position="413"/>
    </location>
</feature>
<dbReference type="GO" id="GO:0005524">
    <property type="term" value="F:ATP binding"/>
    <property type="evidence" value="ECO:0007669"/>
    <property type="project" value="UniProtKB-UniRule"/>
</dbReference>
<keyword evidence="1" id="KW-0547">Nucleotide-binding</keyword>
<accession>A0A1F4VN98</accession>
<evidence type="ECO:0000256" key="1">
    <source>
        <dbReference type="HAMAP-Rule" id="MF_02214"/>
    </source>
</evidence>
<name>A0A1F4VN98_UNCKA</name>
<organism evidence="4 5">
    <name type="scientific">candidate division WWE3 bacterium RIFCSPLOWO2_01_FULL_42_11</name>
    <dbReference type="NCBI Taxonomy" id="1802627"/>
    <lineage>
        <taxon>Bacteria</taxon>
        <taxon>Katanobacteria</taxon>
    </lineage>
</organism>
<dbReference type="InterPro" id="IPR036565">
    <property type="entry name" value="Mur-like_cat_sf"/>
</dbReference>
<keyword evidence="1" id="KW-0862">Zinc</keyword>
<keyword evidence="1" id="KW-0067">ATP-binding</keyword>
<dbReference type="STRING" id="1802627.A3A70_01940"/>
<dbReference type="SUPFAM" id="SSF53623">
    <property type="entry name" value="MurD-like peptide ligases, catalytic domain"/>
    <property type="match status" value="1"/>
</dbReference>
<dbReference type="GO" id="GO:0009252">
    <property type="term" value="P:peptidoglycan biosynthetic process"/>
    <property type="evidence" value="ECO:0007669"/>
    <property type="project" value="UniProtKB-UniRule"/>
</dbReference>
<comment type="function">
    <text evidence="1">The lipid II isoglutaminyl synthase complex catalyzes the formation of alpha-D-isoglutamine in the cell wall lipid II stem peptide. The MurT subunit catalyzes the ATP-dependent amidation of D-glutamate residue of lipid II, converting it to an isoglutamine residue.</text>
</comment>
<keyword evidence="1" id="KW-0573">Peptidoglycan synthesis</keyword>
<feature type="active site" evidence="1">
    <location>
        <position position="339"/>
    </location>
</feature>
<gene>
    <name evidence="1" type="primary">murT</name>
    <name evidence="4" type="ORF">A3A70_01940</name>
</gene>
<dbReference type="HAMAP" id="MF_02214">
    <property type="entry name" value="Lipid_II_synth_MurT"/>
    <property type="match status" value="1"/>
</dbReference>
<evidence type="ECO:0000313" key="4">
    <source>
        <dbReference type="EMBL" id="OGC58515.1"/>
    </source>
</evidence>
<keyword evidence="1" id="KW-0961">Cell wall biogenesis/degradation</keyword>
<dbReference type="Gene3D" id="3.40.1190.10">
    <property type="entry name" value="Mur-like, catalytic domain"/>
    <property type="match status" value="1"/>
</dbReference>
<dbReference type="GO" id="GO:0008360">
    <property type="term" value="P:regulation of cell shape"/>
    <property type="evidence" value="ECO:0007669"/>
    <property type="project" value="UniProtKB-KW"/>
</dbReference>
<dbReference type="GO" id="GO:0140282">
    <property type="term" value="F:carbon-nitrogen ligase activity on lipid II"/>
    <property type="evidence" value="ECO:0007669"/>
    <property type="project" value="UniProtKB-UniRule"/>
</dbReference>
<protein>
    <recommendedName>
        <fullName evidence="1">Lipid II isoglutaminyl synthase (glutamine-hydrolyzing) subunit MurT</fullName>
        <ecNumber evidence="1">6.3.5.13</ecNumber>
    </recommendedName>
</protein>
<dbReference type="InterPro" id="IPR013221">
    <property type="entry name" value="Mur_ligase_cen"/>
</dbReference>
<dbReference type="GO" id="GO:0071555">
    <property type="term" value="P:cell wall organization"/>
    <property type="evidence" value="ECO:0007669"/>
    <property type="project" value="UniProtKB-KW"/>
</dbReference>
<evidence type="ECO:0000313" key="5">
    <source>
        <dbReference type="Proteomes" id="UP000178964"/>
    </source>
</evidence>
<keyword evidence="1" id="KW-0479">Metal-binding</keyword>
<dbReference type="GO" id="GO:0016881">
    <property type="term" value="F:acid-amino acid ligase activity"/>
    <property type="evidence" value="ECO:0007669"/>
    <property type="project" value="InterPro"/>
</dbReference>
<dbReference type="InterPro" id="IPR013564">
    <property type="entry name" value="MurT_C"/>
</dbReference>
<sequence>MQSMASQLAKLSYLTLKKAGRTGGTWPGEIALRLDKSYLSNNLEKLQQGFVLVTGTNGKTTTTHLLVEILRVSGMSVVTNSSGANLPNGLASAFIEAESQKRNPDIGVFEIDENYLPSILNLVTPRIVVITNIFRDQLDRFGEIETIKNKWIKSLSGKGVQLVLNSDDPAVAAIGLLGDLDSYYFGIDFKHASNFANLKSPKDSGFCLRCGEKLTFKIIFYSHLGDWSCQNCGLTRPKPTEMGGNYSLQLPGNYNQYNVAGSILASTLLGIERQISLTVSESFVGVFGRGETIDFEGGKFELHLAKNPTGFTQSLSEVHDAVSPVIVLLLNDKIADGQDISWIWDIGLEEIIIHPQHLIIGGSRANDLALRLFYAGIETERLHVYENFHHALQTASQLSNGEKVPIVATYTAMLKARKILLGKSLL</sequence>
<comment type="caution">
    <text evidence="4">The sequence shown here is derived from an EMBL/GenBank/DDBJ whole genome shotgun (WGS) entry which is preliminary data.</text>
</comment>
<comment type="catalytic activity">
    <reaction evidence="1">
        <text>beta-D-GlcNAc-(1-&gt;4)-Mur2Ac(oyl-L-Ala-gamma-D-Glu-L-Lys-D-Ala-D-Ala)-di-trans,octa-cis-undecaprenyl diphosphate + L-glutamine + ATP + H2O = beta-D-GlcNAc-(1-&gt;4)-Mur2Ac(oyl-L-Ala-D-isoglutaminyl-L-Lys-D-Ala-D-Ala)-di-trans,octa-cis-undecaprenyl diphosphate + L-glutamate + ADP + phosphate + H(+)</text>
        <dbReference type="Rhea" id="RHEA:57928"/>
        <dbReference type="ChEBI" id="CHEBI:15377"/>
        <dbReference type="ChEBI" id="CHEBI:15378"/>
        <dbReference type="ChEBI" id="CHEBI:29985"/>
        <dbReference type="ChEBI" id="CHEBI:30616"/>
        <dbReference type="ChEBI" id="CHEBI:43474"/>
        <dbReference type="ChEBI" id="CHEBI:58359"/>
        <dbReference type="ChEBI" id="CHEBI:60033"/>
        <dbReference type="ChEBI" id="CHEBI:62233"/>
        <dbReference type="ChEBI" id="CHEBI:456216"/>
        <dbReference type="EC" id="6.3.5.13"/>
    </reaction>
</comment>
<comment type="catalytic activity">
    <reaction evidence="1">
        <text>beta-D-GlcNAc-(1-&gt;4)-Mur2Ac(oyl-L-Ala-gamma-D-O-P-Glu-L-Lys-D-Ala-D-Ala)-di-trans,octa-cis-undecaprenyl diphosphate + NH4(+) = beta-D-GlcNAc-(1-&gt;4)-Mur2Ac(oyl-L-Ala-D-isoglutaminyl-L-Lys-D-Ala-D-Ala)-di-trans,octa-cis-undecaprenyl diphosphate + phosphate + H(+)</text>
        <dbReference type="Rhea" id="RHEA:57932"/>
        <dbReference type="ChEBI" id="CHEBI:15378"/>
        <dbReference type="ChEBI" id="CHEBI:28938"/>
        <dbReference type="ChEBI" id="CHEBI:43474"/>
        <dbReference type="ChEBI" id="CHEBI:62233"/>
        <dbReference type="ChEBI" id="CHEBI:143132"/>
    </reaction>
</comment>
<dbReference type="Pfam" id="PF08245">
    <property type="entry name" value="Mur_ligase_M"/>
    <property type="match status" value="1"/>
</dbReference>
<evidence type="ECO:0000259" key="3">
    <source>
        <dbReference type="Pfam" id="PF08353"/>
    </source>
</evidence>
<dbReference type="AlphaFoldDB" id="A0A1F4VN98"/>
<dbReference type="InterPro" id="IPR043703">
    <property type="entry name" value="Lipid_II_synth_MurT"/>
</dbReference>
<dbReference type="Proteomes" id="UP000178964">
    <property type="component" value="Unassembled WGS sequence"/>
</dbReference>
<dbReference type="EC" id="6.3.5.13" evidence="1"/>
<dbReference type="Pfam" id="PF08353">
    <property type="entry name" value="MurT_C"/>
    <property type="match status" value="1"/>
</dbReference>
<feature type="domain" description="Mur ligase central" evidence="2">
    <location>
        <begin position="53"/>
        <end position="265"/>
    </location>
</feature>
<dbReference type="PANTHER" id="PTHR23135">
    <property type="entry name" value="MUR LIGASE FAMILY MEMBER"/>
    <property type="match status" value="1"/>
</dbReference>
<evidence type="ECO:0000259" key="2">
    <source>
        <dbReference type="Pfam" id="PF08245"/>
    </source>
</evidence>
<dbReference type="PANTHER" id="PTHR23135:SF7">
    <property type="entry name" value="LIPID II ISOGLUTAMINYL SYNTHASE (GLUTAMINE-HYDROLYZING) SUBUNIT MURT"/>
    <property type="match status" value="1"/>
</dbReference>
<feature type="binding site" evidence="1">
    <location>
        <position position="229"/>
    </location>
    <ligand>
        <name>Zn(2+)</name>
        <dbReference type="ChEBI" id="CHEBI:29105"/>
    </ligand>
</feature>
<feature type="binding site" evidence="1">
    <location>
        <position position="207"/>
    </location>
    <ligand>
        <name>Zn(2+)</name>
        <dbReference type="ChEBI" id="CHEBI:29105"/>
    </ligand>
</feature>
<proteinExistence type="inferred from homology"/>
<comment type="catalytic activity">
    <reaction evidence="1">
        <text>beta-D-GlcNAc-(1-&gt;4)-Mur2Ac(oyl-L-Ala-gamma-D-Glu-L-Lys-D-Ala-D-Ala)-di-trans,octa-cis-undecaprenyl diphosphate + ATP = beta-D-GlcNAc-(1-&gt;4)-Mur2Ac(oyl-L-Ala-gamma-D-O-P-Glu-L-Lys-D-Ala-D-Ala)-di-trans,octa-cis-undecaprenyl diphosphate + ADP</text>
        <dbReference type="Rhea" id="RHEA:59488"/>
        <dbReference type="ChEBI" id="CHEBI:30616"/>
        <dbReference type="ChEBI" id="CHEBI:60033"/>
        <dbReference type="ChEBI" id="CHEBI:143132"/>
        <dbReference type="ChEBI" id="CHEBI:456216"/>
    </reaction>
</comment>
<comment type="similarity">
    <text evidence="1">Belongs to the MurCDEF family. MurT subfamily.</text>
</comment>
<keyword evidence="1" id="KW-0133">Cell shape</keyword>
<dbReference type="EMBL" id="MEVK01000035">
    <property type="protein sequence ID" value="OGC58515.1"/>
    <property type="molecule type" value="Genomic_DNA"/>
</dbReference>
<reference evidence="4 5" key="1">
    <citation type="journal article" date="2016" name="Nat. Commun.">
        <title>Thousands of microbial genomes shed light on interconnected biogeochemical processes in an aquifer system.</title>
        <authorList>
            <person name="Anantharaman K."/>
            <person name="Brown C.T."/>
            <person name="Hug L.A."/>
            <person name="Sharon I."/>
            <person name="Castelle C.J."/>
            <person name="Probst A.J."/>
            <person name="Thomas B.C."/>
            <person name="Singh A."/>
            <person name="Wilkins M.J."/>
            <person name="Karaoz U."/>
            <person name="Brodie E.L."/>
            <person name="Williams K.H."/>
            <person name="Hubbard S.S."/>
            <person name="Banfield J.F."/>
        </authorList>
    </citation>
    <scope>NUCLEOTIDE SEQUENCE [LARGE SCALE GENOMIC DNA]</scope>
</reference>
<dbReference type="UniPathway" id="UPA00219"/>
<comment type="subunit">
    <text evidence="1">Forms a heterodimer with GatD.</text>
</comment>
<feature type="binding site" evidence="1">
    <location>
        <position position="210"/>
    </location>
    <ligand>
        <name>Zn(2+)</name>
        <dbReference type="ChEBI" id="CHEBI:29105"/>
    </ligand>
</feature>
<comment type="pathway">
    <text evidence="1">Cell wall biogenesis; peptidoglycan biosynthesis.</text>
</comment>
<dbReference type="GO" id="GO:0008270">
    <property type="term" value="F:zinc ion binding"/>
    <property type="evidence" value="ECO:0007669"/>
    <property type="project" value="UniProtKB-UniRule"/>
</dbReference>